<evidence type="ECO:0000313" key="8">
    <source>
        <dbReference type="EnsemblPlants" id="Ma10_p14580.1"/>
    </source>
</evidence>
<evidence type="ECO:0000256" key="4">
    <source>
        <dbReference type="ARBA" id="ARBA00047761"/>
    </source>
</evidence>
<dbReference type="PROSITE" id="PS51746">
    <property type="entry name" value="PPM_2"/>
    <property type="match status" value="1"/>
</dbReference>
<dbReference type="Gene3D" id="3.60.40.10">
    <property type="entry name" value="PPM-type phosphatase domain"/>
    <property type="match status" value="1"/>
</dbReference>
<accession>A0A804KW65</accession>
<evidence type="ECO:0000256" key="3">
    <source>
        <dbReference type="ARBA" id="ARBA00022912"/>
    </source>
</evidence>
<proteinExistence type="predicted"/>
<dbReference type="Gramene" id="Ma10_t14580.1">
    <property type="protein sequence ID" value="Ma10_p14580.1"/>
    <property type="gene ID" value="Ma10_g14580"/>
</dbReference>
<keyword evidence="3" id="KW-0904">Protein phosphatase</keyword>
<dbReference type="InterPro" id="IPR036457">
    <property type="entry name" value="PPM-type-like_dom_sf"/>
</dbReference>
<sequence>MSKEGEAIPLSDDHKPNRSDERKRIENAGGFFAGTWKVRVVLAMSRAFGNRLLKQCVVAEPEIREEEVDEHLSCWFLQAMGCGMLSQRRMPCPLQEWRKNQRLQARLLTSTSPVKW</sequence>
<evidence type="ECO:0000256" key="5">
    <source>
        <dbReference type="ARBA" id="ARBA00048336"/>
    </source>
</evidence>
<evidence type="ECO:0000256" key="1">
    <source>
        <dbReference type="ARBA" id="ARBA00013081"/>
    </source>
</evidence>
<dbReference type="Pfam" id="PF00481">
    <property type="entry name" value="PP2C"/>
    <property type="match status" value="1"/>
</dbReference>
<evidence type="ECO:0000256" key="2">
    <source>
        <dbReference type="ARBA" id="ARBA00022801"/>
    </source>
</evidence>
<evidence type="ECO:0000259" key="7">
    <source>
        <dbReference type="PROSITE" id="PS51746"/>
    </source>
</evidence>
<feature type="domain" description="PPM-type phosphatase" evidence="7">
    <location>
        <begin position="1"/>
        <end position="116"/>
    </location>
</feature>
<reference evidence="8" key="1">
    <citation type="submission" date="2021-05" db="UniProtKB">
        <authorList>
            <consortium name="EnsemblPlants"/>
        </authorList>
    </citation>
    <scope>IDENTIFICATION</scope>
    <source>
        <strain evidence="8">subsp. malaccensis</strain>
    </source>
</reference>
<dbReference type="GO" id="GO:0004722">
    <property type="term" value="F:protein serine/threonine phosphatase activity"/>
    <property type="evidence" value="ECO:0007669"/>
    <property type="project" value="UniProtKB-EC"/>
</dbReference>
<name>A0A804KW65_MUSAM</name>
<dbReference type="Proteomes" id="UP000012960">
    <property type="component" value="Unplaced"/>
</dbReference>
<dbReference type="SUPFAM" id="SSF81606">
    <property type="entry name" value="PP2C-like"/>
    <property type="match status" value="1"/>
</dbReference>
<keyword evidence="2" id="KW-0378">Hydrolase</keyword>
<evidence type="ECO:0000256" key="6">
    <source>
        <dbReference type="SAM" id="MobiDB-lite"/>
    </source>
</evidence>
<dbReference type="PANTHER" id="PTHR47992">
    <property type="entry name" value="PROTEIN PHOSPHATASE"/>
    <property type="match status" value="1"/>
</dbReference>
<dbReference type="InParanoid" id="A0A804KW65"/>
<dbReference type="InterPro" id="IPR001932">
    <property type="entry name" value="PPM-type_phosphatase-like_dom"/>
</dbReference>
<keyword evidence="9" id="KW-1185">Reference proteome</keyword>
<comment type="catalytic activity">
    <reaction evidence="5">
        <text>O-phospho-L-threonyl-[protein] + H2O = L-threonyl-[protein] + phosphate</text>
        <dbReference type="Rhea" id="RHEA:47004"/>
        <dbReference type="Rhea" id="RHEA-COMP:11060"/>
        <dbReference type="Rhea" id="RHEA-COMP:11605"/>
        <dbReference type="ChEBI" id="CHEBI:15377"/>
        <dbReference type="ChEBI" id="CHEBI:30013"/>
        <dbReference type="ChEBI" id="CHEBI:43474"/>
        <dbReference type="ChEBI" id="CHEBI:61977"/>
        <dbReference type="EC" id="3.1.3.16"/>
    </reaction>
</comment>
<feature type="region of interest" description="Disordered" evidence="6">
    <location>
        <begin position="1"/>
        <end position="22"/>
    </location>
</feature>
<dbReference type="EnsemblPlants" id="Ma10_t14580.1">
    <property type="protein sequence ID" value="Ma10_p14580.1"/>
    <property type="gene ID" value="Ma10_g14580"/>
</dbReference>
<protein>
    <recommendedName>
        <fullName evidence="1">protein-serine/threonine phosphatase</fullName>
        <ecNumber evidence="1">3.1.3.16</ecNumber>
    </recommendedName>
</protein>
<organism evidence="8 9">
    <name type="scientific">Musa acuminata subsp. malaccensis</name>
    <name type="common">Wild banana</name>
    <name type="synonym">Musa malaccensis</name>
    <dbReference type="NCBI Taxonomy" id="214687"/>
    <lineage>
        <taxon>Eukaryota</taxon>
        <taxon>Viridiplantae</taxon>
        <taxon>Streptophyta</taxon>
        <taxon>Embryophyta</taxon>
        <taxon>Tracheophyta</taxon>
        <taxon>Spermatophyta</taxon>
        <taxon>Magnoliopsida</taxon>
        <taxon>Liliopsida</taxon>
        <taxon>Zingiberales</taxon>
        <taxon>Musaceae</taxon>
        <taxon>Musa</taxon>
    </lineage>
</organism>
<evidence type="ECO:0000313" key="9">
    <source>
        <dbReference type="Proteomes" id="UP000012960"/>
    </source>
</evidence>
<comment type="catalytic activity">
    <reaction evidence="4">
        <text>O-phospho-L-seryl-[protein] + H2O = L-seryl-[protein] + phosphate</text>
        <dbReference type="Rhea" id="RHEA:20629"/>
        <dbReference type="Rhea" id="RHEA-COMP:9863"/>
        <dbReference type="Rhea" id="RHEA-COMP:11604"/>
        <dbReference type="ChEBI" id="CHEBI:15377"/>
        <dbReference type="ChEBI" id="CHEBI:29999"/>
        <dbReference type="ChEBI" id="CHEBI:43474"/>
        <dbReference type="ChEBI" id="CHEBI:83421"/>
        <dbReference type="EC" id="3.1.3.16"/>
    </reaction>
</comment>
<dbReference type="InterPro" id="IPR015655">
    <property type="entry name" value="PP2C"/>
</dbReference>
<dbReference type="AlphaFoldDB" id="A0A804KW65"/>
<dbReference type="EC" id="3.1.3.16" evidence="1"/>